<dbReference type="InterPro" id="IPR029068">
    <property type="entry name" value="Glyas_Bleomycin-R_OHBP_Dase"/>
</dbReference>
<accession>A0A2R4X409</accession>
<proteinExistence type="predicted"/>
<evidence type="ECO:0000259" key="1">
    <source>
        <dbReference type="PROSITE" id="PS51819"/>
    </source>
</evidence>
<dbReference type="KEGG" id="harc:HARCEL1_13010"/>
<dbReference type="AlphaFoldDB" id="A0A2R4X409"/>
<evidence type="ECO:0000313" key="3">
    <source>
        <dbReference type="Proteomes" id="UP000244727"/>
    </source>
</evidence>
<dbReference type="InterPro" id="IPR004360">
    <property type="entry name" value="Glyas_Fos-R_dOase_dom"/>
</dbReference>
<sequence length="137" mass="14682">MDPRLTVITLGVDDLGRATTFYRDGLGFPVLDESDSFVSFDLDGMALALYPREAHAAGANLDPSETGTGDVSLAHNVRSREAVDALIDEAEAAGATVTHPPDETFWGGYSGYFTDPDGHLWEVATGADVFEQFVPED</sequence>
<keyword evidence="3" id="KW-1185">Reference proteome</keyword>
<dbReference type="GeneID" id="36513443"/>
<dbReference type="RefSeq" id="WP_108383982.1">
    <property type="nucleotide sequence ID" value="NZ_CP028858.1"/>
</dbReference>
<evidence type="ECO:0000313" key="2">
    <source>
        <dbReference type="EMBL" id="AWB28534.1"/>
    </source>
</evidence>
<dbReference type="EMBL" id="CP028858">
    <property type="protein sequence ID" value="AWB28534.1"/>
    <property type="molecule type" value="Genomic_DNA"/>
</dbReference>
<dbReference type="PANTHER" id="PTHR36503">
    <property type="entry name" value="BLR2520 PROTEIN"/>
    <property type="match status" value="1"/>
</dbReference>
<dbReference type="PROSITE" id="PS51819">
    <property type="entry name" value="VOC"/>
    <property type="match status" value="1"/>
</dbReference>
<dbReference type="InterPro" id="IPR037523">
    <property type="entry name" value="VOC_core"/>
</dbReference>
<name>A0A2R4X409_9EURY</name>
<organism evidence="2 3">
    <name type="scientific">Halococcoides cellulosivorans</name>
    <dbReference type="NCBI Taxonomy" id="1679096"/>
    <lineage>
        <taxon>Archaea</taxon>
        <taxon>Methanobacteriati</taxon>
        <taxon>Methanobacteriota</taxon>
        <taxon>Stenosarchaea group</taxon>
        <taxon>Halobacteria</taxon>
        <taxon>Halobacteriales</taxon>
        <taxon>Haloarculaceae</taxon>
        <taxon>Halococcoides</taxon>
    </lineage>
</organism>
<dbReference type="Proteomes" id="UP000244727">
    <property type="component" value="Chromosome"/>
</dbReference>
<reference evidence="2 3" key="1">
    <citation type="submission" date="2018-04" db="EMBL/GenBank/DDBJ databases">
        <title>Halococcoides cellulosivorans gen. nov., sp. nov., an extremely halophilic cellulose-utilizing haloarchaeon from hypersaline lakes.</title>
        <authorList>
            <person name="Sorokin D.Y."/>
            <person name="Toshchakov S.V."/>
            <person name="Samarov N.I."/>
            <person name="Korzhenkov A."/>
            <person name="Kublanov I.V."/>
        </authorList>
    </citation>
    <scope>NUCLEOTIDE SEQUENCE [LARGE SCALE GENOMIC DNA]</scope>
    <source>
        <strain evidence="2 3">HArcel1</strain>
    </source>
</reference>
<gene>
    <name evidence="2" type="ORF">HARCEL1_13010</name>
</gene>
<dbReference type="Pfam" id="PF00903">
    <property type="entry name" value="Glyoxalase"/>
    <property type="match status" value="1"/>
</dbReference>
<protein>
    <submittedName>
        <fullName evidence="2">Glyoxalase</fullName>
    </submittedName>
</protein>
<dbReference type="Gene3D" id="3.10.180.10">
    <property type="entry name" value="2,3-Dihydroxybiphenyl 1,2-Dioxygenase, domain 1"/>
    <property type="match status" value="1"/>
</dbReference>
<dbReference type="PANTHER" id="PTHR36503:SF1">
    <property type="entry name" value="BLR2520 PROTEIN"/>
    <property type="match status" value="1"/>
</dbReference>
<dbReference type="SUPFAM" id="SSF54593">
    <property type="entry name" value="Glyoxalase/Bleomycin resistance protein/Dihydroxybiphenyl dioxygenase"/>
    <property type="match status" value="1"/>
</dbReference>
<feature type="domain" description="VOC" evidence="1">
    <location>
        <begin position="4"/>
        <end position="126"/>
    </location>
</feature>